<dbReference type="GO" id="GO:0005524">
    <property type="term" value="F:ATP binding"/>
    <property type="evidence" value="ECO:0007669"/>
    <property type="project" value="UniProtKB-KW"/>
</dbReference>
<keyword evidence="2" id="KW-1003">Cell membrane</keyword>
<keyword evidence="8" id="KW-0472">Membrane</keyword>
<evidence type="ECO:0000256" key="3">
    <source>
        <dbReference type="ARBA" id="ARBA00022597"/>
    </source>
</evidence>
<feature type="domain" description="ABC transporter" evidence="9">
    <location>
        <begin position="256"/>
        <end position="498"/>
    </location>
</feature>
<accession>A0ABT6ZEG3</accession>
<dbReference type="EMBL" id="JASJND010000006">
    <property type="protein sequence ID" value="MDJ1114550.1"/>
    <property type="molecule type" value="Genomic_DNA"/>
</dbReference>
<dbReference type="CDD" id="cd03216">
    <property type="entry name" value="ABC_Carb_Monos_I"/>
    <property type="match status" value="1"/>
</dbReference>
<dbReference type="Proteomes" id="UP001321481">
    <property type="component" value="Unassembled WGS sequence"/>
</dbReference>
<evidence type="ECO:0000256" key="5">
    <source>
        <dbReference type="ARBA" id="ARBA00022741"/>
    </source>
</evidence>
<evidence type="ECO:0000256" key="4">
    <source>
        <dbReference type="ARBA" id="ARBA00022737"/>
    </source>
</evidence>
<keyword evidence="11" id="KW-1185">Reference proteome</keyword>
<name>A0ABT6ZEG3_9MICO</name>
<keyword evidence="5" id="KW-0547">Nucleotide-binding</keyword>
<dbReference type="Pfam" id="PF00005">
    <property type="entry name" value="ABC_tran"/>
    <property type="match status" value="2"/>
</dbReference>
<organism evidence="10 11">
    <name type="scientific">Microbacterium dauci</name>
    <dbReference type="NCBI Taxonomy" id="3048008"/>
    <lineage>
        <taxon>Bacteria</taxon>
        <taxon>Bacillati</taxon>
        <taxon>Actinomycetota</taxon>
        <taxon>Actinomycetes</taxon>
        <taxon>Micrococcales</taxon>
        <taxon>Microbacteriaceae</taxon>
        <taxon>Microbacterium</taxon>
    </lineage>
</organism>
<protein>
    <submittedName>
        <fullName evidence="10">Sugar ABC transporter ATP-binding protein</fullName>
    </submittedName>
</protein>
<evidence type="ECO:0000256" key="7">
    <source>
        <dbReference type="ARBA" id="ARBA00022967"/>
    </source>
</evidence>
<comment type="caution">
    <text evidence="10">The sequence shown here is derived from an EMBL/GenBank/DDBJ whole genome shotgun (WGS) entry which is preliminary data.</text>
</comment>
<evidence type="ECO:0000256" key="8">
    <source>
        <dbReference type="ARBA" id="ARBA00023136"/>
    </source>
</evidence>
<dbReference type="InterPro" id="IPR027417">
    <property type="entry name" value="P-loop_NTPase"/>
</dbReference>
<dbReference type="InterPro" id="IPR003593">
    <property type="entry name" value="AAA+_ATPase"/>
</dbReference>
<evidence type="ECO:0000313" key="10">
    <source>
        <dbReference type="EMBL" id="MDJ1114550.1"/>
    </source>
</evidence>
<gene>
    <name evidence="10" type="ORF">QNI14_08800</name>
</gene>
<sequence length="498" mass="52615">MSTPTSVLSATGIRKHYGGAAALAGVDLQVRAGEVHCLAGANGSGKSTLIKILNGVESPDAGVVSIDGVPLQRQTVSGAINAGIQVIYQDLSLFPNLSVAENIAMTTRVAAKAKLVSLAEARRLARAVIDRLGLEIDVDSPVEELSVAQRQLVAICRALASDVRVLFMDEPTTALTWNEVEVLFGVVQRLKADGVAIVFVSHKTEEVFALSDYITVLRNGRVVAEGAASEFDRDSLVEALIGRQALEERNVADLKTHAADVLKVEGLGAPGLFADVSFSVKAGEIVGLTGLLGSGRSEIADSIFGIIPFTSGRVTVDGKPVRPGRVSEALKSGIAYVPSDRLTQGVFLDQSISDNMIASAIARFSNRVGVLRRTVIDRTIGRLVSDLSMKIGRPEDAVSSLSGGNQQRVVIAKWLATEPRVLVLNGPTVGVDIGSKETILDILRQNAATGMAVLVISDDIPELVAACHRVLVVRRGRLVDEIAGSQVTVDSVRERSIA</sequence>
<dbReference type="SUPFAM" id="SSF52540">
    <property type="entry name" value="P-loop containing nucleoside triphosphate hydrolases"/>
    <property type="match status" value="2"/>
</dbReference>
<dbReference type="CDD" id="cd03215">
    <property type="entry name" value="ABC_Carb_Monos_II"/>
    <property type="match status" value="1"/>
</dbReference>
<keyword evidence="1" id="KW-0813">Transport</keyword>
<dbReference type="SMART" id="SM00382">
    <property type="entry name" value="AAA"/>
    <property type="match status" value="2"/>
</dbReference>
<dbReference type="InterPro" id="IPR050107">
    <property type="entry name" value="ABC_carbohydrate_import_ATPase"/>
</dbReference>
<dbReference type="PANTHER" id="PTHR43790">
    <property type="entry name" value="CARBOHYDRATE TRANSPORT ATP-BINDING PROTEIN MG119-RELATED"/>
    <property type="match status" value="1"/>
</dbReference>
<reference evidence="10 11" key="1">
    <citation type="submission" date="2023-05" db="EMBL/GenBank/DDBJ databases">
        <title>Microbacterium dauci sp.nov., Isolated from Carrot Rhizosphere Soil.</title>
        <authorList>
            <person name="Xiao Z."/>
            <person name="Zheng J."/>
        </authorList>
    </citation>
    <scope>NUCLEOTIDE SEQUENCE [LARGE SCALE GENOMIC DNA]</scope>
    <source>
        <strain evidence="10 11">LX3-4</strain>
    </source>
</reference>
<dbReference type="PROSITE" id="PS50893">
    <property type="entry name" value="ABC_TRANSPORTER_2"/>
    <property type="match status" value="2"/>
</dbReference>
<keyword evidence="7" id="KW-1278">Translocase</keyword>
<keyword evidence="4" id="KW-0677">Repeat</keyword>
<keyword evidence="6 10" id="KW-0067">ATP-binding</keyword>
<evidence type="ECO:0000256" key="6">
    <source>
        <dbReference type="ARBA" id="ARBA00022840"/>
    </source>
</evidence>
<dbReference type="Gene3D" id="3.40.50.300">
    <property type="entry name" value="P-loop containing nucleotide triphosphate hydrolases"/>
    <property type="match status" value="2"/>
</dbReference>
<evidence type="ECO:0000256" key="1">
    <source>
        <dbReference type="ARBA" id="ARBA00022448"/>
    </source>
</evidence>
<evidence type="ECO:0000313" key="11">
    <source>
        <dbReference type="Proteomes" id="UP001321481"/>
    </source>
</evidence>
<dbReference type="InterPro" id="IPR003439">
    <property type="entry name" value="ABC_transporter-like_ATP-bd"/>
</dbReference>
<keyword evidence="3" id="KW-0762">Sugar transport</keyword>
<dbReference type="InterPro" id="IPR017871">
    <property type="entry name" value="ABC_transporter-like_CS"/>
</dbReference>
<dbReference type="PANTHER" id="PTHR43790:SF1">
    <property type="entry name" value="XYLOSE IMPORT ATP-BINDING PROTEIN XYLG"/>
    <property type="match status" value="1"/>
</dbReference>
<evidence type="ECO:0000256" key="2">
    <source>
        <dbReference type="ARBA" id="ARBA00022475"/>
    </source>
</evidence>
<proteinExistence type="predicted"/>
<dbReference type="RefSeq" id="WP_283716190.1">
    <property type="nucleotide sequence ID" value="NZ_JASJND010000006.1"/>
</dbReference>
<evidence type="ECO:0000259" key="9">
    <source>
        <dbReference type="PROSITE" id="PS50893"/>
    </source>
</evidence>
<dbReference type="PROSITE" id="PS00211">
    <property type="entry name" value="ABC_TRANSPORTER_1"/>
    <property type="match status" value="1"/>
</dbReference>
<feature type="domain" description="ABC transporter" evidence="9">
    <location>
        <begin position="8"/>
        <end position="244"/>
    </location>
</feature>